<dbReference type="EMBL" id="AP018558">
    <property type="protein sequence ID" value="BBD77604.1"/>
    <property type="molecule type" value="Genomic_DNA"/>
</dbReference>
<dbReference type="InterPro" id="IPR023799">
    <property type="entry name" value="RbfA_dom_sf"/>
</dbReference>
<dbReference type="HAMAP" id="MF_00003">
    <property type="entry name" value="RbfA"/>
    <property type="match status" value="1"/>
</dbReference>
<dbReference type="NCBIfam" id="TIGR00082">
    <property type="entry name" value="rbfA"/>
    <property type="match status" value="1"/>
</dbReference>
<dbReference type="SUPFAM" id="SSF89919">
    <property type="entry name" value="Ribosome-binding factor A, RbfA"/>
    <property type="match status" value="1"/>
</dbReference>
<dbReference type="AlphaFoldDB" id="A0A2Z6DYK7"/>
<dbReference type="OrthoDB" id="307788at2"/>
<sequence>MPKDFPRARRVADAIQQHLAELIRREVKDPRVGVVTITAVEVSNDLSHAKVYLSSWEGAERVREAIAGLERAKGFLRQHLAKRLTTYKVPQLHFFHDTSIERGVALTQLIDRVAAERASDVVRTDEIAERDDGATQRRD</sequence>
<dbReference type="InterPro" id="IPR015946">
    <property type="entry name" value="KH_dom-like_a/b"/>
</dbReference>
<name>A0A2Z6DYK7_HYDTE</name>
<dbReference type="KEGG" id="htl:HPTL_1340"/>
<keyword evidence="1 2" id="KW-0690">Ribosome biogenesis</keyword>
<accession>A0A2Z6DYK7</accession>
<dbReference type="PANTHER" id="PTHR33515">
    <property type="entry name" value="RIBOSOME-BINDING FACTOR A, CHLOROPLASTIC-RELATED"/>
    <property type="match status" value="1"/>
</dbReference>
<evidence type="ECO:0000313" key="3">
    <source>
        <dbReference type="EMBL" id="BBD77604.1"/>
    </source>
</evidence>
<dbReference type="GO" id="GO:0030490">
    <property type="term" value="P:maturation of SSU-rRNA"/>
    <property type="evidence" value="ECO:0007669"/>
    <property type="project" value="UniProtKB-UniRule"/>
</dbReference>
<evidence type="ECO:0000256" key="1">
    <source>
        <dbReference type="ARBA" id="ARBA00022517"/>
    </source>
</evidence>
<organism evidence="3 4">
    <name type="scientific">Hydrogenophilus thermoluteolus</name>
    <name type="common">Pseudomonas hydrogenothermophila</name>
    <dbReference type="NCBI Taxonomy" id="297"/>
    <lineage>
        <taxon>Bacteria</taxon>
        <taxon>Pseudomonadati</taxon>
        <taxon>Pseudomonadota</taxon>
        <taxon>Hydrogenophilia</taxon>
        <taxon>Hydrogenophilales</taxon>
        <taxon>Hydrogenophilaceae</taxon>
        <taxon>Hydrogenophilus</taxon>
    </lineage>
</organism>
<dbReference type="Gene3D" id="3.30.300.20">
    <property type="match status" value="1"/>
</dbReference>
<dbReference type="InterPro" id="IPR000238">
    <property type="entry name" value="RbfA"/>
</dbReference>
<reference evidence="3 4" key="1">
    <citation type="submission" date="2018-04" db="EMBL/GenBank/DDBJ databases">
        <title>Complete genome sequence of Hydrogenophilus thermoluteolus TH-1.</title>
        <authorList>
            <person name="Arai H."/>
        </authorList>
    </citation>
    <scope>NUCLEOTIDE SEQUENCE [LARGE SCALE GENOMIC DNA]</scope>
    <source>
        <strain evidence="3 4">TH-1</strain>
    </source>
</reference>
<keyword evidence="4" id="KW-1185">Reference proteome</keyword>
<dbReference type="GO" id="GO:0043024">
    <property type="term" value="F:ribosomal small subunit binding"/>
    <property type="evidence" value="ECO:0007669"/>
    <property type="project" value="TreeGrafter"/>
</dbReference>
<dbReference type="Pfam" id="PF02033">
    <property type="entry name" value="RBFA"/>
    <property type="match status" value="1"/>
</dbReference>
<gene>
    <name evidence="2" type="primary">rbfA</name>
    <name evidence="3" type="ORF">HPTL_1340</name>
</gene>
<evidence type="ECO:0000313" key="4">
    <source>
        <dbReference type="Proteomes" id="UP000262004"/>
    </source>
</evidence>
<comment type="similarity">
    <text evidence="2">Belongs to the RbfA family.</text>
</comment>
<dbReference type="RefSeq" id="WP_119335328.1">
    <property type="nucleotide sequence ID" value="NZ_AP018558.1"/>
</dbReference>
<dbReference type="Proteomes" id="UP000262004">
    <property type="component" value="Chromosome"/>
</dbReference>
<evidence type="ECO:0000256" key="2">
    <source>
        <dbReference type="HAMAP-Rule" id="MF_00003"/>
    </source>
</evidence>
<dbReference type="GO" id="GO:0005829">
    <property type="term" value="C:cytosol"/>
    <property type="evidence" value="ECO:0007669"/>
    <property type="project" value="TreeGrafter"/>
</dbReference>
<comment type="subcellular location">
    <subcellularLocation>
        <location evidence="2">Cytoplasm</location>
    </subcellularLocation>
</comment>
<comment type="subunit">
    <text evidence="2">Monomer. Binds 30S ribosomal subunits, but not 50S ribosomal subunits or 70S ribosomes.</text>
</comment>
<protein>
    <recommendedName>
        <fullName evidence="2">Ribosome-binding factor A</fullName>
    </recommendedName>
</protein>
<proteinExistence type="inferred from homology"/>
<keyword evidence="2" id="KW-0963">Cytoplasm</keyword>
<comment type="function">
    <text evidence="2">One of several proteins that assist in the late maturation steps of the functional core of the 30S ribosomal subunit. Associates with free 30S ribosomal subunits (but not with 30S subunits that are part of 70S ribosomes or polysomes). Required for efficient processing of 16S rRNA. May interact with the 5'-terminal helix region of 16S rRNA.</text>
</comment>
<dbReference type="PANTHER" id="PTHR33515:SF1">
    <property type="entry name" value="RIBOSOME-BINDING FACTOR A, CHLOROPLASTIC-RELATED"/>
    <property type="match status" value="1"/>
</dbReference>